<dbReference type="AlphaFoldDB" id="A0A446B7A2"/>
<name>A0A446B7A2_9PEZI</name>
<feature type="domain" description="NACHT" evidence="3">
    <location>
        <begin position="219"/>
        <end position="359"/>
    </location>
</feature>
<dbReference type="PROSITE" id="PS50837">
    <property type="entry name" value="NACHT"/>
    <property type="match status" value="1"/>
</dbReference>
<sequence>MDPVSATANIVAIVQAANRVITLCKKFLEAVRDAPSDIRLVLVEISTLRAVLDNLHFLASESGRSTAALDALARDHGPIEGCRKAILELEHLLPSESILSTESKTKALLSAISWTLKDSKAKALLDELRGYKSTITLALTTDSVFDLKDIKASTDEIQTATKVIRAALSDVQRQQLNNWLQVTDTTRLHEKACAEYEPGTGEWLFRSPEWFSWLEEETRCLWVHGIPGAGKTVLASHLIETVKDHCLYRGPSYACAYYYCYFGHAQDEARPMLRSVIAQLCRQLRGIPVAVYDLYLHGGEPSLTSLLLALEEVVSAFDRVFVFIDAVDESSPRQDLLRVLRDLAAGSRFDKLRVLATSREYIDIEDSMSDISAQISMRNSLLDQDIARYVRAKLDQHSRMKRWPEDLRDMVLDALSTKANGMTLDETYERILLNMPEESRVFVQHVLQWLSTHRTIHQVIPGVQHRASLSRSPVYIPGGDNIPCPVLFEAVEKTLASADADEGTNFCDYALDDELLRELCGCLITVTKVRIRDGSTTEYMSDVTFAHYTVLEFLESSRIRRGAAASFALDRERVMAEHAKVLVLGASATADRWSSAWPDNRGIDFYDILASMGSTTWLDPVLQLLDTHAAPRGSYFWYTPTCLEFLENPISPAITAFLRTRETKFLEQPPEPHFENLVRMLQLDESGSLSRAYLASLGRLSDDFACQVDLEFQSAAFFEPVAGNVSDEQWRSQSLEILRFKGSVLEWYAHLPGGPLAHQGLYKMLEFAAGHFDPSTIMLLTIANHQHDNIAPAAQCGGCLVLKHLLRLGAQATVPGYAVGSLQIAVARRDLAGTGLLLEAGVDPNDIGDVDGEIGTPDRGPILRWASNMWSQSSQKATYESLAAILIQYGARDFTSPMGEDPSRSRETPAEEELAST</sequence>
<dbReference type="PANTHER" id="PTHR10039">
    <property type="entry name" value="AMELOGENIN"/>
    <property type="match status" value="1"/>
</dbReference>
<accession>A0A446B7A2</accession>
<evidence type="ECO:0000313" key="4">
    <source>
        <dbReference type="EMBL" id="SPQ18400.1"/>
    </source>
</evidence>
<dbReference type="InterPro" id="IPR031348">
    <property type="entry name" value="PigL_N"/>
</dbReference>
<proteinExistence type="predicted"/>
<evidence type="ECO:0000259" key="3">
    <source>
        <dbReference type="PROSITE" id="PS50837"/>
    </source>
</evidence>
<gene>
    <name evidence="4" type="ORF">TT172_LOCUS819</name>
</gene>
<dbReference type="EMBL" id="OUUZ01000001">
    <property type="protein sequence ID" value="SPQ18400.1"/>
    <property type="molecule type" value="Genomic_DNA"/>
</dbReference>
<dbReference type="Proteomes" id="UP000289323">
    <property type="component" value="Unassembled WGS sequence"/>
</dbReference>
<reference evidence="4 5" key="1">
    <citation type="submission" date="2018-04" db="EMBL/GenBank/DDBJ databases">
        <authorList>
            <person name="Huttner S."/>
            <person name="Dainat J."/>
        </authorList>
    </citation>
    <scope>NUCLEOTIDE SEQUENCE [LARGE SCALE GENOMIC DNA]</scope>
</reference>
<dbReference type="InterPro" id="IPR027417">
    <property type="entry name" value="P-loop_NTPase"/>
</dbReference>
<dbReference type="InterPro" id="IPR007111">
    <property type="entry name" value="NACHT_NTPase"/>
</dbReference>
<evidence type="ECO:0000313" key="5">
    <source>
        <dbReference type="Proteomes" id="UP000289323"/>
    </source>
</evidence>
<protein>
    <submittedName>
        <fullName evidence="4">6876165c-5d0b-49cc-8881-80a601c66a56</fullName>
    </submittedName>
</protein>
<dbReference type="Gene3D" id="3.40.50.300">
    <property type="entry name" value="P-loop containing nucleotide triphosphate hydrolases"/>
    <property type="match status" value="1"/>
</dbReference>
<dbReference type="Pfam" id="PF24883">
    <property type="entry name" value="NPHP3_N"/>
    <property type="match status" value="1"/>
</dbReference>
<keyword evidence="1" id="KW-0677">Repeat</keyword>
<evidence type="ECO:0000256" key="2">
    <source>
        <dbReference type="SAM" id="MobiDB-lite"/>
    </source>
</evidence>
<dbReference type="SUPFAM" id="SSF52540">
    <property type="entry name" value="P-loop containing nucleoside triphosphate hydrolases"/>
    <property type="match status" value="1"/>
</dbReference>
<dbReference type="PANTHER" id="PTHR10039:SF16">
    <property type="entry name" value="GPI INOSITOL-DEACYLASE"/>
    <property type="match status" value="1"/>
</dbReference>
<dbReference type="Pfam" id="PF17111">
    <property type="entry name" value="PigL_N"/>
    <property type="match status" value="1"/>
</dbReference>
<evidence type="ECO:0000256" key="1">
    <source>
        <dbReference type="ARBA" id="ARBA00022737"/>
    </source>
</evidence>
<feature type="region of interest" description="Disordered" evidence="2">
    <location>
        <begin position="896"/>
        <end position="917"/>
    </location>
</feature>
<dbReference type="InterPro" id="IPR056884">
    <property type="entry name" value="NPHP3-like_N"/>
</dbReference>
<organism evidence="4 5">
    <name type="scientific">Thermothielavioides terrestris</name>
    <dbReference type="NCBI Taxonomy" id="2587410"/>
    <lineage>
        <taxon>Eukaryota</taxon>
        <taxon>Fungi</taxon>
        <taxon>Dikarya</taxon>
        <taxon>Ascomycota</taxon>
        <taxon>Pezizomycotina</taxon>
        <taxon>Sordariomycetes</taxon>
        <taxon>Sordariomycetidae</taxon>
        <taxon>Sordariales</taxon>
        <taxon>Chaetomiaceae</taxon>
        <taxon>Thermothielavioides</taxon>
    </lineage>
</organism>